<dbReference type="EMBL" id="RQTK01000232">
    <property type="protein sequence ID" value="RUS83732.1"/>
    <property type="molecule type" value="Genomic_DNA"/>
</dbReference>
<dbReference type="OrthoDB" id="10690398at2759"/>
<sequence>MPRQVLLDQMDTVKRGNRKLKFTAPRRQGLYSNPQPYPLWIYPNDPLGLYKYILKIRGKAKVLTSSPSKKHVTSQTSYHTLCPGSCWRPHATYTAPRDCSPARPSPYVTHGVLSGTTFERSSISAPRPYLSPCYLGQRSPCISQPFFSSRGYLSHHLCASSVATMYPYSNPCYTSPGSYCISRRPLAPVCLSRDVCHASPELSCFSKRTLAQTSPCSNKSTQEKECLCGGQDQKYQQLTKSTSSCNDKRVKGSTSKQRPLSKKESKAKDHQVFRPKRIATIRCRCPHCQCPIEKYCGKYIPYVISSPDSVIHEENVETKETPSAENGIGDVQPQQSRITPELPQQCQRSDLQSRQSRTTPELPQQCQRSDLQSRQSRTTPELPPQSRSSDLRPRQSRITPELPPQSRPSDLRLQQGQIDYKVFRSSQVDYEMPLQNRIDYKMSHQSEVDFEMPPKSRIDNKMSYENDVEYEMPQKYRIDYRISHESEVDYNMPQKSRIGNKMSYENDVEYEMPQKIRSRINKKMSHQSSVDYERHQKSRISNSSSVDTVRIYSDKTSDDSAEANRLRQQLLEKGSKELSFGKGDGNVTAHVSIAHVDKVKTRMKNKRKRKGKQKTSINYKQTSKDSGKSSNKKTNRKKASFKSSKSSIMTNKSNISKKSGRSLYSSASQKTRSYATSDKGTADAPVKEPVSRRKSRRQPNRRQHRTACSLCGQYKRGFWAFRSPWNSTKRHRSPSQSPRTNFSGTRNKSRGAHASSDLNNAPSLKISRVSSVKYKSSSKPSSSFSSKESSNNRKKDKSDQMSHGPPSIQMSKTIEGLPDLVKGSKSCRSSQESKSKSNRVSNGDTTQRAATLSEHSEKMQRYLMNIVSSTLVEKPRKESSEISWQPPLNSDHDMFSLAKIVSKSSQVDPVSSDSSSSKLVTNDAKNVPNNPVQKLMVSFASVQHHRDISIANSQNKPAGQLKAGLATNVGKGSNTRDPNRILLSKNTSRSKDQSIQSSASEMYQKRKTTPALSESKMSNEKNNKTQTYKDRYTRTQNPTSQKIKKSSISKYKTYHARDSNFVSDTKTSQNKHINLFPSQKKTNEEESRHTESKEKLVSTISNQPSSAASVKGQSFKPYSTLFSDKTEGVLSFTPSIFPTSRCTGYFSYRRFRQTLDTGPMDAFRLRTLTIGKYGGHASYSTSARFTPSSKYTFGRYGRSTLISKSSRL</sequence>
<evidence type="ECO:0000313" key="3">
    <source>
        <dbReference type="Proteomes" id="UP000271974"/>
    </source>
</evidence>
<feature type="region of interest" description="Disordered" evidence="1">
    <location>
        <begin position="244"/>
        <end position="271"/>
    </location>
</feature>
<protein>
    <submittedName>
        <fullName evidence="2">Uncharacterized protein</fullName>
    </submittedName>
</protein>
<feature type="compositionally biased region" description="Polar residues" evidence="1">
    <location>
        <begin position="838"/>
        <end position="850"/>
    </location>
</feature>
<feature type="region of interest" description="Disordered" evidence="1">
    <location>
        <begin position="905"/>
        <end position="927"/>
    </location>
</feature>
<comment type="caution">
    <text evidence="2">The sequence shown here is derived from an EMBL/GenBank/DDBJ whole genome shotgun (WGS) entry which is preliminary data.</text>
</comment>
<gene>
    <name evidence="2" type="ORF">EGW08_008483</name>
</gene>
<feature type="compositionally biased region" description="Low complexity" evidence="1">
    <location>
        <begin position="765"/>
        <end position="789"/>
    </location>
</feature>
<feature type="compositionally biased region" description="Basic and acidic residues" evidence="1">
    <location>
        <begin position="790"/>
        <end position="800"/>
    </location>
</feature>
<feature type="compositionally biased region" description="Polar residues" evidence="1">
    <location>
        <begin position="332"/>
        <end position="379"/>
    </location>
</feature>
<feature type="compositionally biased region" description="Basic residues" evidence="1">
    <location>
        <begin position="692"/>
        <end position="705"/>
    </location>
</feature>
<keyword evidence="3" id="KW-1185">Reference proteome</keyword>
<feature type="compositionally biased region" description="Basic and acidic residues" evidence="1">
    <location>
        <begin position="261"/>
        <end position="271"/>
    </location>
</feature>
<feature type="compositionally biased region" description="Basic and acidic residues" evidence="1">
    <location>
        <begin position="1081"/>
        <end position="1096"/>
    </location>
</feature>
<evidence type="ECO:0000256" key="1">
    <source>
        <dbReference type="SAM" id="MobiDB-lite"/>
    </source>
</evidence>
<feature type="region of interest" description="Disordered" evidence="1">
    <location>
        <begin position="593"/>
        <end position="708"/>
    </location>
</feature>
<feature type="region of interest" description="Disordered" evidence="1">
    <location>
        <begin position="315"/>
        <end position="410"/>
    </location>
</feature>
<feature type="region of interest" description="Disordered" evidence="1">
    <location>
        <begin position="966"/>
        <end position="1111"/>
    </location>
</feature>
<reference evidence="2 3" key="1">
    <citation type="submission" date="2019-01" db="EMBL/GenBank/DDBJ databases">
        <title>A draft genome assembly of the solar-powered sea slug Elysia chlorotica.</title>
        <authorList>
            <person name="Cai H."/>
            <person name="Li Q."/>
            <person name="Fang X."/>
            <person name="Li J."/>
            <person name="Curtis N.E."/>
            <person name="Altenburger A."/>
            <person name="Shibata T."/>
            <person name="Feng M."/>
            <person name="Maeda T."/>
            <person name="Schwartz J.A."/>
            <person name="Shigenobu S."/>
            <person name="Lundholm N."/>
            <person name="Nishiyama T."/>
            <person name="Yang H."/>
            <person name="Hasebe M."/>
            <person name="Li S."/>
            <person name="Pierce S.K."/>
            <person name="Wang J."/>
        </authorList>
    </citation>
    <scope>NUCLEOTIDE SEQUENCE [LARGE SCALE GENOMIC DNA]</scope>
    <source>
        <strain evidence="2">EC2010</strain>
        <tissue evidence="2">Whole organism of an adult</tissue>
    </source>
</reference>
<feature type="compositionally biased region" description="Polar residues" evidence="1">
    <location>
        <begin position="1098"/>
        <end position="1111"/>
    </location>
</feature>
<accession>A0A433TQ54</accession>
<feature type="compositionally biased region" description="Polar residues" evidence="1">
    <location>
        <begin position="648"/>
        <end position="679"/>
    </location>
</feature>
<dbReference type="Proteomes" id="UP000271974">
    <property type="component" value="Unassembled WGS sequence"/>
</dbReference>
<feature type="compositionally biased region" description="Basic and acidic residues" evidence="1">
    <location>
        <begin position="1017"/>
        <end position="1033"/>
    </location>
</feature>
<evidence type="ECO:0000313" key="2">
    <source>
        <dbReference type="EMBL" id="RUS83732.1"/>
    </source>
</evidence>
<feature type="region of interest" description="Disordered" evidence="1">
    <location>
        <begin position="520"/>
        <end position="546"/>
    </location>
</feature>
<feature type="compositionally biased region" description="Polar residues" evidence="1">
    <location>
        <begin position="734"/>
        <end position="746"/>
    </location>
</feature>
<feature type="compositionally biased region" description="Basic residues" evidence="1">
    <location>
        <begin position="630"/>
        <end position="640"/>
    </location>
</feature>
<feature type="compositionally biased region" description="Low complexity" evidence="1">
    <location>
        <begin position="905"/>
        <end position="918"/>
    </location>
</feature>
<feature type="region of interest" description="Disordered" evidence="1">
    <location>
        <begin position="725"/>
        <end position="856"/>
    </location>
</feature>
<organism evidence="2 3">
    <name type="scientific">Elysia chlorotica</name>
    <name type="common">Eastern emerald elysia</name>
    <name type="synonym">Sea slug</name>
    <dbReference type="NCBI Taxonomy" id="188477"/>
    <lineage>
        <taxon>Eukaryota</taxon>
        <taxon>Metazoa</taxon>
        <taxon>Spiralia</taxon>
        <taxon>Lophotrochozoa</taxon>
        <taxon>Mollusca</taxon>
        <taxon>Gastropoda</taxon>
        <taxon>Heterobranchia</taxon>
        <taxon>Euthyneura</taxon>
        <taxon>Panpulmonata</taxon>
        <taxon>Sacoglossa</taxon>
        <taxon>Placobranchoidea</taxon>
        <taxon>Plakobranchidae</taxon>
        <taxon>Elysia</taxon>
    </lineage>
</organism>
<feature type="compositionally biased region" description="Polar residues" evidence="1">
    <location>
        <begin position="1060"/>
        <end position="1080"/>
    </location>
</feature>
<dbReference type="AlphaFoldDB" id="A0A433TQ54"/>
<feature type="compositionally biased region" description="Low complexity" evidence="1">
    <location>
        <begin position="823"/>
        <end position="832"/>
    </location>
</feature>
<feature type="compositionally biased region" description="Basic residues" evidence="1">
    <location>
        <begin position="601"/>
        <end position="613"/>
    </location>
</feature>
<name>A0A433TQ54_ELYCH</name>
<proteinExistence type="predicted"/>